<evidence type="ECO:0000313" key="2">
    <source>
        <dbReference type="EMBL" id="GAG40146.1"/>
    </source>
</evidence>
<reference evidence="2" key="1">
    <citation type="journal article" date="2014" name="Front. Microbiol.">
        <title>High frequency of phylogenetically diverse reductive dehalogenase-homologous genes in deep subseafloor sedimentary metagenomes.</title>
        <authorList>
            <person name="Kawai M."/>
            <person name="Futagami T."/>
            <person name="Toyoda A."/>
            <person name="Takaki Y."/>
            <person name="Nishi S."/>
            <person name="Hori S."/>
            <person name="Arai W."/>
            <person name="Tsubouchi T."/>
            <person name="Morono Y."/>
            <person name="Uchiyama I."/>
            <person name="Ito T."/>
            <person name="Fujiyama A."/>
            <person name="Inagaki F."/>
            <person name="Takami H."/>
        </authorList>
    </citation>
    <scope>NUCLEOTIDE SEQUENCE</scope>
    <source>
        <strain evidence="2">Expedition CK06-06</strain>
    </source>
</reference>
<accession>X0YU29</accession>
<organism evidence="2">
    <name type="scientific">marine sediment metagenome</name>
    <dbReference type="NCBI Taxonomy" id="412755"/>
    <lineage>
        <taxon>unclassified sequences</taxon>
        <taxon>metagenomes</taxon>
        <taxon>ecological metagenomes</taxon>
    </lineage>
</organism>
<dbReference type="Pfam" id="PF14534">
    <property type="entry name" value="DUF4440"/>
    <property type="match status" value="1"/>
</dbReference>
<comment type="caution">
    <text evidence="2">The sequence shown here is derived from an EMBL/GenBank/DDBJ whole genome shotgun (WGS) entry which is preliminary data.</text>
</comment>
<dbReference type="InterPro" id="IPR027843">
    <property type="entry name" value="DUF4440"/>
</dbReference>
<evidence type="ECO:0000259" key="1">
    <source>
        <dbReference type="Pfam" id="PF14534"/>
    </source>
</evidence>
<dbReference type="SUPFAM" id="SSF54427">
    <property type="entry name" value="NTF2-like"/>
    <property type="match status" value="1"/>
</dbReference>
<dbReference type="AlphaFoldDB" id="X0YU29"/>
<dbReference type="InterPro" id="IPR032710">
    <property type="entry name" value="NTF2-like_dom_sf"/>
</dbReference>
<protein>
    <recommendedName>
        <fullName evidence="1">DUF4440 domain-containing protein</fullName>
    </recommendedName>
</protein>
<feature type="domain" description="DUF4440" evidence="1">
    <location>
        <begin position="41"/>
        <end position="146"/>
    </location>
</feature>
<gene>
    <name evidence="2" type="ORF">S01H1_67656</name>
</gene>
<dbReference type="EMBL" id="BARS01044829">
    <property type="protein sequence ID" value="GAG40146.1"/>
    <property type="molecule type" value="Genomic_DNA"/>
</dbReference>
<proteinExistence type="predicted"/>
<sequence>MMCMNFIRAVAYLGCTVALLLAGCAPGRTDLSARNEPFRDILDAQAEAWNRGDIDRFMSYYWQSDKLTFSSDGHTRRGWAQTKARYEQRYPTPERMGHLEFTDLEVHMLGDNAALVLGRWHLTREPDSVGGNFSLVFERIDGQWTIIHDHTSATPPAEGGGQ</sequence>
<name>X0YU29_9ZZZZ</name>
<dbReference type="Gene3D" id="3.10.450.50">
    <property type="match status" value="1"/>
</dbReference>